<dbReference type="EMBL" id="JAKELL010000017">
    <property type="protein sequence ID" value="KAH8993684.1"/>
    <property type="molecule type" value="Genomic_DNA"/>
</dbReference>
<gene>
    <name evidence="1" type="ORF">EDB92DRAFT_1852742</name>
</gene>
<reference evidence="1" key="1">
    <citation type="submission" date="2022-01" db="EMBL/GenBank/DDBJ databases">
        <title>Comparative genomics reveals a dynamic genome evolution in the ectomycorrhizal milk-cap (Lactarius) mushrooms.</title>
        <authorList>
            <consortium name="DOE Joint Genome Institute"/>
            <person name="Lebreton A."/>
            <person name="Tang N."/>
            <person name="Kuo A."/>
            <person name="LaButti K."/>
            <person name="Drula E."/>
            <person name="Barry K."/>
            <person name="Clum A."/>
            <person name="Lipzen A."/>
            <person name="Mousain D."/>
            <person name="Ng V."/>
            <person name="Wang R."/>
            <person name="Wang X."/>
            <person name="Dai Y."/>
            <person name="Henrissat B."/>
            <person name="Grigoriev I.V."/>
            <person name="Guerin-Laguette A."/>
            <person name="Yu F."/>
            <person name="Martin F.M."/>
        </authorList>
    </citation>
    <scope>NUCLEOTIDE SEQUENCE</scope>
    <source>
        <strain evidence="1">QP</strain>
    </source>
</reference>
<sequence>MATLGRSTKSGSDWTRNELRAYNITVAPQDVITFFGNPTLPQPSVHKVILDNKKYPPDGIADKADRNFFFYLEAAMSIPPGGESAFGDFVAHLLGFSDITFLMCGKYTTAMTDVYMISRRDTKILLVVQEDKQFLEGVDPEPQLIAQAIAAFQCNNLLLESNGKEPIRAKIIPGIVIFGTTPTFYKISVTQDLVDAVEGARYPANPTIVHKLIPPVEDLYGLDMDGMQPLNNRAVILGCFEAFKQFVD</sequence>
<dbReference type="AlphaFoldDB" id="A0AAD4LNJ0"/>
<organism evidence="1 2">
    <name type="scientific">Lactarius akahatsu</name>
    <dbReference type="NCBI Taxonomy" id="416441"/>
    <lineage>
        <taxon>Eukaryota</taxon>
        <taxon>Fungi</taxon>
        <taxon>Dikarya</taxon>
        <taxon>Basidiomycota</taxon>
        <taxon>Agaricomycotina</taxon>
        <taxon>Agaricomycetes</taxon>
        <taxon>Russulales</taxon>
        <taxon>Russulaceae</taxon>
        <taxon>Lactarius</taxon>
    </lineage>
</organism>
<evidence type="ECO:0000313" key="2">
    <source>
        <dbReference type="Proteomes" id="UP001201163"/>
    </source>
</evidence>
<comment type="caution">
    <text evidence="1">The sequence shown here is derived from an EMBL/GenBank/DDBJ whole genome shotgun (WGS) entry which is preliminary data.</text>
</comment>
<keyword evidence="2" id="KW-1185">Reference proteome</keyword>
<name>A0AAD4LNJ0_9AGAM</name>
<proteinExistence type="predicted"/>
<dbReference type="Proteomes" id="UP001201163">
    <property type="component" value="Unassembled WGS sequence"/>
</dbReference>
<evidence type="ECO:0000313" key="1">
    <source>
        <dbReference type="EMBL" id="KAH8993684.1"/>
    </source>
</evidence>
<protein>
    <submittedName>
        <fullName evidence="1">Uncharacterized protein</fullName>
    </submittedName>
</protein>
<accession>A0AAD4LNJ0</accession>